<keyword evidence="9" id="KW-1185">Reference proteome</keyword>
<accession>A0A930V522</accession>
<dbReference type="RefSeq" id="WP_194505259.1">
    <property type="nucleotide sequence ID" value="NZ_JADIVZ010000018.1"/>
</dbReference>
<dbReference type="GO" id="GO:0016020">
    <property type="term" value="C:membrane"/>
    <property type="evidence" value="ECO:0007669"/>
    <property type="project" value="UniProtKB-SubCell"/>
</dbReference>
<gene>
    <name evidence="8" type="ORF">ISG29_20210</name>
</gene>
<keyword evidence="2 6" id="KW-0812">Transmembrane</keyword>
<dbReference type="InterPro" id="IPR051533">
    <property type="entry name" value="WaaL-like"/>
</dbReference>
<evidence type="ECO:0000256" key="3">
    <source>
        <dbReference type="ARBA" id="ARBA00022989"/>
    </source>
</evidence>
<feature type="transmembrane region" description="Helical" evidence="6">
    <location>
        <begin position="29"/>
        <end position="44"/>
    </location>
</feature>
<sequence>MPLLAAAAAFMLLVQDTLARAGLQGPLTILLLIAAVFMFPKALMREDRSSPNREPVALMRRMVPWPVWLLPIWATSVLVVSGVTTDGVQNVIVYWLFPLTAAAVSAASSRGTPEIFVKWTTRLALVAAIGYVVLVLATGPGLIEGFHGARGTGWGGLFAMCVIVPFIAYGNVRPWVMYAIMAAIVLSLSRTPAVIGAGLLLIPSLSAGGTRAAIRLGIRLVLVAIAGYVALTRIPAVRDRFVGGDNGSLLGVKVNTSGRDLLWEITLRHFHQAPNPLLGWGPGAISEYLPALTGQDHPHNEYLRLLHDTGYVGVVLWSVGALTLVLLAYKLWRAASDPVDKACHLGALISMLALMSGSLTDNLIISILDVLPAATMVGLSLSRPTLPAQKVGPTLQGRVRRQSRESDDKIAV</sequence>
<evidence type="ECO:0000259" key="7">
    <source>
        <dbReference type="Pfam" id="PF04932"/>
    </source>
</evidence>
<feature type="transmembrane region" description="Helical" evidence="6">
    <location>
        <begin position="65"/>
        <end position="85"/>
    </location>
</feature>
<reference evidence="8" key="1">
    <citation type="submission" date="2020-11" db="EMBL/GenBank/DDBJ databases">
        <title>Nocardioides sp. CBS4Y-1, whole genome shotgun sequence.</title>
        <authorList>
            <person name="Tuo L."/>
        </authorList>
    </citation>
    <scope>NUCLEOTIDE SEQUENCE</scope>
    <source>
        <strain evidence="8">CBS4Y-1</strain>
    </source>
</reference>
<comment type="caution">
    <text evidence="8">The sequence shown here is derived from an EMBL/GenBank/DDBJ whole genome shotgun (WGS) entry which is preliminary data.</text>
</comment>
<comment type="subcellular location">
    <subcellularLocation>
        <location evidence="1">Membrane</location>
        <topology evidence="1">Multi-pass membrane protein</topology>
    </subcellularLocation>
</comment>
<name>A0A930V522_9ACTN</name>
<evidence type="ECO:0000256" key="1">
    <source>
        <dbReference type="ARBA" id="ARBA00004141"/>
    </source>
</evidence>
<keyword evidence="3 6" id="KW-1133">Transmembrane helix</keyword>
<feature type="domain" description="O-antigen ligase-related" evidence="7">
    <location>
        <begin position="179"/>
        <end position="317"/>
    </location>
</feature>
<proteinExistence type="predicted"/>
<evidence type="ECO:0000256" key="4">
    <source>
        <dbReference type="ARBA" id="ARBA00023136"/>
    </source>
</evidence>
<feature type="transmembrane region" description="Helical" evidence="6">
    <location>
        <begin position="175"/>
        <end position="200"/>
    </location>
</feature>
<feature type="compositionally biased region" description="Basic and acidic residues" evidence="5">
    <location>
        <begin position="402"/>
        <end position="412"/>
    </location>
</feature>
<dbReference type="InterPro" id="IPR007016">
    <property type="entry name" value="O-antigen_ligase-rel_domated"/>
</dbReference>
<evidence type="ECO:0000256" key="5">
    <source>
        <dbReference type="SAM" id="MobiDB-lite"/>
    </source>
</evidence>
<evidence type="ECO:0000256" key="6">
    <source>
        <dbReference type="SAM" id="Phobius"/>
    </source>
</evidence>
<evidence type="ECO:0000313" key="9">
    <source>
        <dbReference type="Proteomes" id="UP000656804"/>
    </source>
</evidence>
<dbReference type="PANTHER" id="PTHR37422:SF13">
    <property type="entry name" value="LIPOPOLYSACCHARIDE BIOSYNTHESIS PROTEIN PA4999-RELATED"/>
    <property type="match status" value="1"/>
</dbReference>
<dbReference type="Pfam" id="PF04932">
    <property type="entry name" value="Wzy_C"/>
    <property type="match status" value="1"/>
</dbReference>
<feature type="transmembrane region" description="Helical" evidence="6">
    <location>
        <begin position="91"/>
        <end position="111"/>
    </location>
</feature>
<protein>
    <submittedName>
        <fullName evidence="8">O-antigen ligase family protein</fullName>
    </submittedName>
</protein>
<dbReference type="GO" id="GO:0016874">
    <property type="term" value="F:ligase activity"/>
    <property type="evidence" value="ECO:0007669"/>
    <property type="project" value="UniProtKB-KW"/>
</dbReference>
<feature type="transmembrane region" description="Helical" evidence="6">
    <location>
        <begin position="123"/>
        <end position="143"/>
    </location>
</feature>
<keyword evidence="8" id="KW-0436">Ligase</keyword>
<evidence type="ECO:0000256" key="2">
    <source>
        <dbReference type="ARBA" id="ARBA00022692"/>
    </source>
</evidence>
<dbReference type="EMBL" id="JADIVZ010000018">
    <property type="protein sequence ID" value="MBF4163997.1"/>
    <property type="molecule type" value="Genomic_DNA"/>
</dbReference>
<feature type="transmembrane region" description="Helical" evidence="6">
    <location>
        <begin position="311"/>
        <end position="332"/>
    </location>
</feature>
<evidence type="ECO:0000313" key="8">
    <source>
        <dbReference type="EMBL" id="MBF4163997.1"/>
    </source>
</evidence>
<feature type="transmembrane region" description="Helical" evidence="6">
    <location>
        <begin position="212"/>
        <end position="231"/>
    </location>
</feature>
<keyword evidence="4 6" id="KW-0472">Membrane</keyword>
<feature type="transmembrane region" description="Helical" evidence="6">
    <location>
        <begin position="149"/>
        <end position="168"/>
    </location>
</feature>
<dbReference type="AlphaFoldDB" id="A0A930V522"/>
<organism evidence="8 9">
    <name type="scientific">Nocardioides acrostichi</name>
    <dbReference type="NCBI Taxonomy" id="2784339"/>
    <lineage>
        <taxon>Bacteria</taxon>
        <taxon>Bacillati</taxon>
        <taxon>Actinomycetota</taxon>
        <taxon>Actinomycetes</taxon>
        <taxon>Propionibacteriales</taxon>
        <taxon>Nocardioidaceae</taxon>
        <taxon>Nocardioides</taxon>
    </lineage>
</organism>
<dbReference type="Proteomes" id="UP000656804">
    <property type="component" value="Unassembled WGS sequence"/>
</dbReference>
<feature type="region of interest" description="Disordered" evidence="5">
    <location>
        <begin position="392"/>
        <end position="412"/>
    </location>
</feature>
<dbReference type="PANTHER" id="PTHR37422">
    <property type="entry name" value="TEICHURONIC ACID BIOSYNTHESIS PROTEIN TUAE"/>
    <property type="match status" value="1"/>
</dbReference>